<evidence type="ECO:0000256" key="8">
    <source>
        <dbReference type="ARBA" id="ARBA00070752"/>
    </source>
</evidence>
<evidence type="ECO:0000256" key="3">
    <source>
        <dbReference type="ARBA" id="ARBA00022702"/>
    </source>
</evidence>
<feature type="region of interest" description="Disordered" evidence="11">
    <location>
        <begin position="51"/>
        <end position="77"/>
    </location>
</feature>
<evidence type="ECO:0000256" key="10">
    <source>
        <dbReference type="ARBA" id="ARBA00082819"/>
    </source>
</evidence>
<dbReference type="InterPro" id="IPR008983">
    <property type="entry name" value="Tumour_necrosis_fac-like_dom"/>
</dbReference>
<dbReference type="AlphaFoldDB" id="A0AAV6HH82"/>
<dbReference type="GO" id="GO:0005179">
    <property type="term" value="F:hormone activity"/>
    <property type="evidence" value="ECO:0007669"/>
    <property type="project" value="UniProtKB-KW"/>
</dbReference>
<evidence type="ECO:0000313" key="14">
    <source>
        <dbReference type="EMBL" id="KAG5285617.1"/>
    </source>
</evidence>
<proteinExistence type="inferred from homology"/>
<evidence type="ECO:0000256" key="12">
    <source>
        <dbReference type="SAM" id="SignalP"/>
    </source>
</evidence>
<dbReference type="SUPFAM" id="SSF49842">
    <property type="entry name" value="TNF-like"/>
    <property type="match status" value="1"/>
</dbReference>
<dbReference type="PANTHER" id="PTHR24019">
    <property type="entry name" value="ADIPOLIN"/>
    <property type="match status" value="1"/>
</dbReference>
<evidence type="ECO:0000256" key="1">
    <source>
        <dbReference type="ARBA" id="ARBA00004613"/>
    </source>
</evidence>
<evidence type="ECO:0000259" key="13">
    <source>
        <dbReference type="PROSITE" id="PS50871"/>
    </source>
</evidence>
<reference evidence="14 15" key="1">
    <citation type="submission" date="2020-10" db="EMBL/GenBank/DDBJ databases">
        <title>Chromosome-scale genome assembly of the Allis shad, Alosa alosa.</title>
        <authorList>
            <person name="Margot Z."/>
            <person name="Christophe K."/>
            <person name="Cabau C."/>
            <person name="Louis A."/>
            <person name="Berthelot C."/>
            <person name="Parey E."/>
            <person name="Roest Crollius H."/>
            <person name="Montfort J."/>
            <person name="Robinson-Rechavi M."/>
            <person name="Bucao C."/>
            <person name="Bouchez O."/>
            <person name="Gislard M."/>
            <person name="Lluch J."/>
            <person name="Milhes M."/>
            <person name="Lampietro C."/>
            <person name="Lopez Roques C."/>
            <person name="Donnadieu C."/>
            <person name="Braasch I."/>
            <person name="Desvignes T."/>
            <person name="Postlethwait J."/>
            <person name="Bobe J."/>
            <person name="Guiguen Y."/>
        </authorList>
    </citation>
    <scope>NUCLEOTIDE SEQUENCE [LARGE SCALE GENOMIC DNA]</scope>
    <source>
        <strain evidence="14">M-15738</strain>
        <tissue evidence="14">Blood</tissue>
    </source>
</reference>
<dbReference type="GO" id="GO:0005615">
    <property type="term" value="C:extracellular space"/>
    <property type="evidence" value="ECO:0007669"/>
    <property type="project" value="TreeGrafter"/>
</dbReference>
<dbReference type="EMBL" id="JADWDJ010000001">
    <property type="protein sequence ID" value="KAG5285617.1"/>
    <property type="molecule type" value="Genomic_DNA"/>
</dbReference>
<keyword evidence="3" id="KW-0372">Hormone</keyword>
<evidence type="ECO:0000313" key="15">
    <source>
        <dbReference type="Proteomes" id="UP000823561"/>
    </source>
</evidence>
<evidence type="ECO:0000256" key="5">
    <source>
        <dbReference type="ARBA" id="ARBA00023157"/>
    </source>
</evidence>
<gene>
    <name evidence="14" type="ORF">AALO_G00005420</name>
</gene>
<sequence length="375" mass="40637">MVPRRGPLGVPLPLPLPMPQPLPRGRMALLPLLLPLLLLLLPLRCATHGEDSAELDGDNYTVSTESPSSSQETISSDAAIVSPLNTWLLFRNSNKGETKNPKRHPKRPSKHGLPGPPGPPGPQGPPGPPGPRYPLQEALMQEFQLKLKELVGSQCLFCDQPLASTARLHQTPDPWTKHLQGGRPSLPAHLRDQTPLAPKHLPQSSGAHSVCSQDQTPVLHRVVTAFHCRLHHSLTVPRRSLQELHPFSPPSETEQFHQRGQAFNASSGRYTAPISGFYQLTASLQIESSDTQRKSQSRPRDSVRASICIESLCQSNVSLETVTGIGSTGRVFSILLTGTLYLQGGEYVSVFLDNGTGSALTVLQDSLFSGILLGV</sequence>
<feature type="chain" id="PRO_5043372275" description="Adipolin" evidence="12">
    <location>
        <begin position="50"/>
        <end position="375"/>
    </location>
</feature>
<feature type="domain" description="C1q" evidence="13">
    <location>
        <begin position="219"/>
        <end position="375"/>
    </location>
</feature>
<keyword evidence="6" id="KW-0325">Glycoprotein</keyword>
<evidence type="ECO:0000256" key="11">
    <source>
        <dbReference type="SAM" id="MobiDB-lite"/>
    </source>
</evidence>
<dbReference type="PANTHER" id="PTHR24019:SF13">
    <property type="entry name" value="ERYTHROFERRONE"/>
    <property type="match status" value="1"/>
</dbReference>
<evidence type="ECO:0000256" key="2">
    <source>
        <dbReference type="ARBA" id="ARBA00022525"/>
    </source>
</evidence>
<evidence type="ECO:0000256" key="4">
    <source>
        <dbReference type="ARBA" id="ARBA00022729"/>
    </source>
</evidence>
<comment type="subcellular location">
    <subcellularLocation>
        <location evidence="1">Secreted</location>
    </subcellularLocation>
</comment>
<feature type="signal peptide" evidence="12">
    <location>
        <begin position="1"/>
        <end position="49"/>
    </location>
</feature>
<name>A0AAV6HH82_9TELE</name>
<keyword evidence="5" id="KW-1015">Disulfide bond</keyword>
<evidence type="ECO:0000256" key="6">
    <source>
        <dbReference type="ARBA" id="ARBA00023180"/>
    </source>
</evidence>
<comment type="caution">
    <text evidence="14">The sequence shown here is derived from an EMBL/GenBank/DDBJ whole genome shotgun (WGS) entry which is preliminary data.</text>
</comment>
<dbReference type="PROSITE" id="PS50871">
    <property type="entry name" value="C1Q"/>
    <property type="match status" value="1"/>
</dbReference>
<feature type="compositionally biased region" description="Pro residues" evidence="11">
    <location>
        <begin position="114"/>
        <end position="132"/>
    </location>
</feature>
<dbReference type="InterPro" id="IPR052136">
    <property type="entry name" value="Adipolin/Erythroferrone-rel"/>
</dbReference>
<dbReference type="Gene3D" id="1.20.5.320">
    <property type="entry name" value="6-Phosphogluconate Dehydrogenase, domain 3"/>
    <property type="match status" value="1"/>
</dbReference>
<feature type="region of interest" description="Disordered" evidence="11">
    <location>
        <begin position="92"/>
        <end position="134"/>
    </location>
</feature>
<comment type="similarity">
    <text evidence="7">Belongs to the adipolin/erythroferrone family.</text>
</comment>
<dbReference type="FunFam" id="2.60.120.40:FF:000012">
    <property type="entry name" value="Adipolin isoform X1"/>
    <property type="match status" value="1"/>
</dbReference>
<accession>A0AAV6HH82</accession>
<evidence type="ECO:0000256" key="9">
    <source>
        <dbReference type="ARBA" id="ARBA00081134"/>
    </source>
</evidence>
<feature type="compositionally biased region" description="Basic residues" evidence="11">
    <location>
        <begin position="101"/>
        <end position="110"/>
    </location>
</feature>
<feature type="compositionally biased region" description="Low complexity" evidence="11">
    <location>
        <begin position="63"/>
        <end position="76"/>
    </location>
</feature>
<evidence type="ECO:0000256" key="7">
    <source>
        <dbReference type="ARBA" id="ARBA00038198"/>
    </source>
</evidence>
<protein>
    <recommendedName>
        <fullName evidence="8">Adipolin</fullName>
    </recommendedName>
    <alternativeName>
        <fullName evidence="9">Adipose-derived insulin-sensitizing factor</fullName>
    </alternativeName>
    <alternativeName>
        <fullName evidence="10">Complement C1q tumor necrosis factor-related protein 12</fullName>
    </alternativeName>
</protein>
<dbReference type="InterPro" id="IPR001073">
    <property type="entry name" value="C1q_dom"/>
</dbReference>
<dbReference type="Proteomes" id="UP000823561">
    <property type="component" value="Chromosome 1"/>
</dbReference>
<keyword evidence="2" id="KW-0964">Secreted</keyword>
<keyword evidence="4 12" id="KW-0732">Signal</keyword>
<keyword evidence="15" id="KW-1185">Reference proteome</keyword>
<organism evidence="14 15">
    <name type="scientific">Alosa alosa</name>
    <name type="common">allis shad</name>
    <dbReference type="NCBI Taxonomy" id="278164"/>
    <lineage>
        <taxon>Eukaryota</taxon>
        <taxon>Metazoa</taxon>
        <taxon>Chordata</taxon>
        <taxon>Craniata</taxon>
        <taxon>Vertebrata</taxon>
        <taxon>Euteleostomi</taxon>
        <taxon>Actinopterygii</taxon>
        <taxon>Neopterygii</taxon>
        <taxon>Teleostei</taxon>
        <taxon>Clupei</taxon>
        <taxon>Clupeiformes</taxon>
        <taxon>Clupeoidei</taxon>
        <taxon>Clupeidae</taxon>
        <taxon>Alosa</taxon>
    </lineage>
</organism>
<dbReference type="Gene3D" id="2.60.120.40">
    <property type="match status" value="1"/>
</dbReference>